<gene>
    <name evidence="3" type="ORF">DCG65_09425</name>
</gene>
<dbReference type="Proteomes" id="UP000259173">
    <property type="component" value="Unassembled WGS sequence"/>
</dbReference>
<evidence type="ECO:0000256" key="1">
    <source>
        <dbReference type="ARBA" id="ARBA00023239"/>
    </source>
</evidence>
<evidence type="ECO:0000259" key="2">
    <source>
        <dbReference type="Pfam" id="PF04909"/>
    </source>
</evidence>
<dbReference type="EMBL" id="DMBR01000287">
    <property type="protein sequence ID" value="HAE94770.1"/>
    <property type="molecule type" value="Genomic_DNA"/>
</dbReference>
<dbReference type="InterPro" id="IPR006680">
    <property type="entry name" value="Amidohydro-rel"/>
</dbReference>
<dbReference type="PANTHER" id="PTHR21240">
    <property type="entry name" value="2-AMINO-3-CARBOXYLMUCONATE-6-SEMIALDEHYDE DECARBOXYLASE"/>
    <property type="match status" value="1"/>
</dbReference>
<keyword evidence="1" id="KW-0456">Lyase</keyword>
<dbReference type="InterPro" id="IPR032466">
    <property type="entry name" value="Metal_Hydrolase"/>
</dbReference>
<organism evidence="3 4">
    <name type="scientific">Hyphomonas atlantica</name>
    <dbReference type="NCBI Taxonomy" id="1280948"/>
    <lineage>
        <taxon>Bacteria</taxon>
        <taxon>Pseudomonadati</taxon>
        <taxon>Pseudomonadota</taxon>
        <taxon>Alphaproteobacteria</taxon>
        <taxon>Hyphomonadales</taxon>
        <taxon>Hyphomonadaceae</taxon>
        <taxon>Hyphomonas</taxon>
    </lineage>
</organism>
<dbReference type="Gene3D" id="3.20.20.140">
    <property type="entry name" value="Metal-dependent hydrolases"/>
    <property type="match status" value="1"/>
</dbReference>
<protein>
    <recommendedName>
        <fullName evidence="2">Amidohydrolase-related domain-containing protein</fullName>
    </recommendedName>
</protein>
<proteinExistence type="predicted"/>
<sequence length="366" mass="41631">MRAGRWRMSFVPRPSDLRLLSTSESVLRVTEQNHNPPSVDAHTHIFCWGETPADGYLSERTRNSWWTRFLLQLTGIAREPGETMSAKMRHRLFRHLRESSLDYIIVLAQDAVYRADGSRDDGSTHFYVSNNYVLELARESPAILPGCSINPVRADAMVELERCHALGARLVKIHTAIQGVDPDRPEFDPFYKLAQELGVVLMFHTGYEHSCPVISQKFTDPCKLARALDHGGTIVAAHCGTCAFFDPENYYPGFVEMMARYDNLYGDTAIMASVIRWLSLKRLSREEASIRARIVHGSDYPFPPSRLPYLLRTGLLPRERKNPLDLDLRIKRSFELGSGYENQILNLMGIAPKKRSHESIHRSSTS</sequence>
<dbReference type="CDD" id="cd01292">
    <property type="entry name" value="metallo-dependent_hydrolases"/>
    <property type="match status" value="1"/>
</dbReference>
<dbReference type="GO" id="GO:0016831">
    <property type="term" value="F:carboxy-lyase activity"/>
    <property type="evidence" value="ECO:0007669"/>
    <property type="project" value="InterPro"/>
</dbReference>
<accession>A0A3B9L1J9</accession>
<dbReference type="GO" id="GO:0016787">
    <property type="term" value="F:hydrolase activity"/>
    <property type="evidence" value="ECO:0007669"/>
    <property type="project" value="InterPro"/>
</dbReference>
<dbReference type="GO" id="GO:0005737">
    <property type="term" value="C:cytoplasm"/>
    <property type="evidence" value="ECO:0007669"/>
    <property type="project" value="TreeGrafter"/>
</dbReference>
<feature type="domain" description="Amidohydrolase-related" evidence="2">
    <location>
        <begin position="123"/>
        <end position="309"/>
    </location>
</feature>
<dbReference type="Pfam" id="PF04909">
    <property type="entry name" value="Amidohydro_2"/>
    <property type="match status" value="1"/>
</dbReference>
<reference evidence="3 4" key="1">
    <citation type="journal article" date="2018" name="Nat. Biotechnol.">
        <title>A standardized bacterial taxonomy based on genome phylogeny substantially revises the tree of life.</title>
        <authorList>
            <person name="Parks D.H."/>
            <person name="Chuvochina M."/>
            <person name="Waite D.W."/>
            <person name="Rinke C."/>
            <person name="Skarshewski A."/>
            <person name="Chaumeil P.A."/>
            <person name="Hugenholtz P."/>
        </authorList>
    </citation>
    <scope>NUCLEOTIDE SEQUENCE [LARGE SCALE GENOMIC DNA]</scope>
    <source>
        <strain evidence="3">UBA8557</strain>
    </source>
</reference>
<name>A0A3B9L1J9_9PROT</name>
<comment type="caution">
    <text evidence="3">The sequence shown here is derived from an EMBL/GenBank/DDBJ whole genome shotgun (WGS) entry which is preliminary data.</text>
</comment>
<evidence type="ECO:0000313" key="4">
    <source>
        <dbReference type="Proteomes" id="UP000259173"/>
    </source>
</evidence>
<dbReference type="PANTHER" id="PTHR21240:SF28">
    <property type="entry name" value="ISO-OROTATE DECARBOXYLASE (EUROFUNG)"/>
    <property type="match status" value="1"/>
</dbReference>
<dbReference type="AlphaFoldDB" id="A0A3B9L1J9"/>
<dbReference type="GO" id="GO:0019748">
    <property type="term" value="P:secondary metabolic process"/>
    <property type="evidence" value="ECO:0007669"/>
    <property type="project" value="TreeGrafter"/>
</dbReference>
<dbReference type="SUPFAM" id="SSF51556">
    <property type="entry name" value="Metallo-dependent hydrolases"/>
    <property type="match status" value="1"/>
</dbReference>
<dbReference type="InterPro" id="IPR032465">
    <property type="entry name" value="ACMSD"/>
</dbReference>
<evidence type="ECO:0000313" key="3">
    <source>
        <dbReference type="EMBL" id="HAE94770.1"/>
    </source>
</evidence>